<protein>
    <submittedName>
        <fullName evidence="3">Cytochrome c oxidase subunit</fullName>
    </submittedName>
</protein>
<evidence type="ECO:0000256" key="1">
    <source>
        <dbReference type="SAM" id="Phobius"/>
    </source>
</evidence>
<dbReference type="EMBL" id="EF648458">
    <property type="protein sequence ID" value="ABW24365.1"/>
    <property type="molecule type" value="mRNA"/>
</dbReference>
<feature type="transmembrane region" description="Helical" evidence="1">
    <location>
        <begin position="38"/>
        <end position="71"/>
    </location>
</feature>
<reference evidence="3" key="2">
    <citation type="submission" date="2007-06" db="EMBL/GenBank/DDBJ databases">
        <authorList>
            <person name="Sanchez S."/>
            <person name="Hourdez S."/>
            <person name="Lallier F.H."/>
        </authorList>
    </citation>
    <scope>NUCLEOTIDE SEQUENCE</scope>
</reference>
<keyword evidence="2" id="KW-0732">Signal</keyword>
<dbReference type="AlphaFoldDB" id="A8ST02"/>
<reference evidence="3" key="1">
    <citation type="journal article" date="2007" name="BMC Genomics">
        <title>Identification of proteins involved in the functioning of Riftia pachyptila symbiosis by Subtractive Suppression Hybridization.</title>
        <authorList>
            <person name="Sanchez S."/>
            <person name="Hourdez S."/>
            <person name="Lallier F.H."/>
        </authorList>
    </citation>
    <scope>NUCLEOTIDE SEQUENCE</scope>
</reference>
<geneLocation type="mitochondrion" evidence="3"/>
<feature type="signal peptide" evidence="2">
    <location>
        <begin position="1"/>
        <end position="17"/>
    </location>
</feature>
<evidence type="ECO:0000313" key="3">
    <source>
        <dbReference type="EMBL" id="ABW24365.1"/>
    </source>
</evidence>
<organism evidence="3">
    <name type="scientific">Riftia pachyptila</name>
    <name type="common">Vent tube worm</name>
    <dbReference type="NCBI Taxonomy" id="6426"/>
    <lineage>
        <taxon>Eukaryota</taxon>
        <taxon>Metazoa</taxon>
        <taxon>Spiralia</taxon>
        <taxon>Lophotrochozoa</taxon>
        <taxon>Annelida</taxon>
        <taxon>Polychaeta</taxon>
        <taxon>Sedentaria</taxon>
        <taxon>Canalipalpata</taxon>
        <taxon>Sabellida</taxon>
        <taxon>Siboglinidae</taxon>
        <taxon>Riftia</taxon>
    </lineage>
</organism>
<name>A8ST02_RIFPA</name>
<sequence length="78" mass="9517">MHCMILLLINYTPALQCIDDKTWQETNVFCFYSVEKNIVIRVIACFTISFMNFFYNIHVYTMWTNLLIVLVMRCRFRY</sequence>
<keyword evidence="3" id="KW-0496">Mitochondrion</keyword>
<keyword evidence="1" id="KW-1133">Transmembrane helix</keyword>
<proteinExistence type="evidence at transcript level"/>
<evidence type="ECO:0000256" key="2">
    <source>
        <dbReference type="SAM" id="SignalP"/>
    </source>
</evidence>
<keyword evidence="1" id="KW-0812">Transmembrane</keyword>
<feature type="chain" id="PRO_5002728821" evidence="2">
    <location>
        <begin position="18"/>
        <end position="78"/>
    </location>
</feature>
<keyword evidence="1" id="KW-0472">Membrane</keyword>
<accession>A8ST02</accession>